<dbReference type="AlphaFoldDB" id="A0A8W7P6Z2"/>
<name>A0A8W7P6Z2_ANOCL</name>
<accession>A0A8W7P6Z2</accession>
<keyword evidence="1" id="KW-1133">Transmembrane helix</keyword>
<evidence type="ECO:0000256" key="1">
    <source>
        <dbReference type="SAM" id="Phobius"/>
    </source>
</evidence>
<feature type="transmembrane region" description="Helical" evidence="1">
    <location>
        <begin position="180"/>
        <end position="200"/>
    </location>
</feature>
<dbReference type="EnsemblMetazoa" id="ACOM026971-RA">
    <property type="protein sequence ID" value="ACOM026971-PA.1"/>
    <property type="gene ID" value="ACOM026971"/>
</dbReference>
<dbReference type="Proteomes" id="UP000075882">
    <property type="component" value="Unassembled WGS sequence"/>
</dbReference>
<keyword evidence="1" id="KW-0812">Transmembrane</keyword>
<protein>
    <submittedName>
        <fullName evidence="2">Uncharacterized protein</fullName>
    </submittedName>
</protein>
<reference evidence="2" key="1">
    <citation type="submission" date="2022-08" db="UniProtKB">
        <authorList>
            <consortium name="EnsemblMetazoa"/>
        </authorList>
    </citation>
    <scope>IDENTIFICATION</scope>
</reference>
<keyword evidence="1" id="KW-0472">Membrane</keyword>
<proteinExistence type="predicted"/>
<evidence type="ECO:0000313" key="2">
    <source>
        <dbReference type="EnsemblMetazoa" id="ACOM026971-PA.1"/>
    </source>
</evidence>
<organism evidence="2">
    <name type="scientific">Anopheles coluzzii</name>
    <name type="common">African malaria mosquito</name>
    <dbReference type="NCBI Taxonomy" id="1518534"/>
    <lineage>
        <taxon>Eukaryota</taxon>
        <taxon>Metazoa</taxon>
        <taxon>Ecdysozoa</taxon>
        <taxon>Arthropoda</taxon>
        <taxon>Hexapoda</taxon>
        <taxon>Insecta</taxon>
        <taxon>Pterygota</taxon>
        <taxon>Neoptera</taxon>
        <taxon>Endopterygota</taxon>
        <taxon>Diptera</taxon>
        <taxon>Nematocera</taxon>
        <taxon>Culicoidea</taxon>
        <taxon>Culicidae</taxon>
        <taxon>Anophelinae</taxon>
        <taxon>Anopheles</taxon>
    </lineage>
</organism>
<sequence>MRAQRGNFYVKVLQCNKIRESKAEINAIHLVMSICKEIDFIGEKVCVCVSLAGPTNWLTNGANVNLLSSNGVHLCTSITISNRQHLELFHISFHDDARYNLLADEAPGQAVLVHVLRCGGAATRRSRLLLVHHNRVLREGKLPLVGRGTVATVAILRALAGFRPFSRFTLIHHIGGVSALGVRIGSGIVAVAVGVVVVIASS</sequence>